<proteinExistence type="predicted"/>
<name>A0ABS8QCZ6_9BURK</name>
<dbReference type="EMBL" id="JAJNOC010000007">
    <property type="protein sequence ID" value="MCD2518495.1"/>
    <property type="molecule type" value="Genomic_DNA"/>
</dbReference>
<evidence type="ECO:0000313" key="2">
    <source>
        <dbReference type="Proteomes" id="UP001179361"/>
    </source>
</evidence>
<organism evidence="1 2">
    <name type="scientific">Massilia phyllostachyos</name>
    <dbReference type="NCBI Taxonomy" id="2898585"/>
    <lineage>
        <taxon>Bacteria</taxon>
        <taxon>Pseudomonadati</taxon>
        <taxon>Pseudomonadota</taxon>
        <taxon>Betaproteobacteria</taxon>
        <taxon>Burkholderiales</taxon>
        <taxon>Oxalobacteraceae</taxon>
        <taxon>Telluria group</taxon>
        <taxon>Massilia</taxon>
    </lineage>
</organism>
<reference evidence="1" key="1">
    <citation type="submission" date="2021-11" db="EMBL/GenBank/DDBJ databases">
        <title>The complete genome of Massilia sp sp. G4R7.</title>
        <authorList>
            <person name="Liu L."/>
            <person name="Yue J."/>
            <person name="Yuan J."/>
            <person name="Yang F."/>
            <person name="Li L."/>
        </authorList>
    </citation>
    <scope>NUCLEOTIDE SEQUENCE</scope>
    <source>
        <strain evidence="1">G4R7</strain>
    </source>
</reference>
<keyword evidence="2" id="KW-1185">Reference proteome</keyword>
<sequence length="162" mass="17381">MRILHFTFALLALSAPGQQGDAAAAEPATLASLPAQVRELLERRHGEMGDAGAPFSQWCQTDPGTYHARLVSIEAEPERIVILFEHGSLAGALKARAEYRLDKGTWTEPGMAPVPAPEAPPVRWTGRTRHFSSPLDTVSPPLTATLTSPLATVTSPLVRRGP</sequence>
<protein>
    <submittedName>
        <fullName evidence="1">Uncharacterized protein</fullName>
    </submittedName>
</protein>
<gene>
    <name evidence="1" type="ORF">LQ564_19515</name>
</gene>
<accession>A0ABS8QCZ6</accession>
<dbReference type="Proteomes" id="UP001179361">
    <property type="component" value="Unassembled WGS sequence"/>
</dbReference>
<dbReference type="RefSeq" id="WP_231059781.1">
    <property type="nucleotide sequence ID" value="NZ_JAJNOC010000007.1"/>
</dbReference>
<evidence type="ECO:0000313" key="1">
    <source>
        <dbReference type="EMBL" id="MCD2518495.1"/>
    </source>
</evidence>
<comment type="caution">
    <text evidence="1">The sequence shown here is derived from an EMBL/GenBank/DDBJ whole genome shotgun (WGS) entry which is preliminary data.</text>
</comment>